<protein>
    <submittedName>
        <fullName evidence="2">Uncharacterized protein</fullName>
    </submittedName>
</protein>
<sequence length="77" mass="9008">MSERTQYKPKLTDPDTGRVINWTKTKTFGSEVEPNNFAPKDDLNDPAFRERTNHKFEQPNPHDLRTSTHTSRTHPED</sequence>
<name>A0A1F8CS61_9BACT</name>
<evidence type="ECO:0000313" key="2">
    <source>
        <dbReference type="EMBL" id="OGM79130.1"/>
    </source>
</evidence>
<dbReference type="EMBL" id="MGHY01000019">
    <property type="protein sequence ID" value="OGM79130.1"/>
    <property type="molecule type" value="Genomic_DNA"/>
</dbReference>
<organism evidence="2 3">
    <name type="scientific">Candidatus Woesebacteria bacterium RIFOXYB1_FULL_38_16</name>
    <dbReference type="NCBI Taxonomy" id="1802538"/>
    <lineage>
        <taxon>Bacteria</taxon>
        <taxon>Candidatus Woeseibacteriota</taxon>
    </lineage>
</organism>
<accession>A0A1F8CS61</accession>
<gene>
    <name evidence="2" type="ORF">A2382_02750</name>
</gene>
<comment type="caution">
    <text evidence="2">The sequence shown here is derived from an EMBL/GenBank/DDBJ whole genome shotgun (WGS) entry which is preliminary data.</text>
</comment>
<dbReference type="Proteomes" id="UP000178999">
    <property type="component" value="Unassembled WGS sequence"/>
</dbReference>
<dbReference type="AlphaFoldDB" id="A0A1F8CS61"/>
<reference evidence="2 3" key="1">
    <citation type="journal article" date="2016" name="Nat. Commun.">
        <title>Thousands of microbial genomes shed light on interconnected biogeochemical processes in an aquifer system.</title>
        <authorList>
            <person name="Anantharaman K."/>
            <person name="Brown C.T."/>
            <person name="Hug L.A."/>
            <person name="Sharon I."/>
            <person name="Castelle C.J."/>
            <person name="Probst A.J."/>
            <person name="Thomas B.C."/>
            <person name="Singh A."/>
            <person name="Wilkins M.J."/>
            <person name="Karaoz U."/>
            <person name="Brodie E.L."/>
            <person name="Williams K.H."/>
            <person name="Hubbard S.S."/>
            <person name="Banfield J.F."/>
        </authorList>
    </citation>
    <scope>NUCLEOTIDE SEQUENCE [LARGE SCALE GENOMIC DNA]</scope>
</reference>
<proteinExistence type="predicted"/>
<feature type="compositionally biased region" description="Basic and acidic residues" evidence="1">
    <location>
        <begin position="39"/>
        <end position="66"/>
    </location>
</feature>
<evidence type="ECO:0000313" key="3">
    <source>
        <dbReference type="Proteomes" id="UP000178999"/>
    </source>
</evidence>
<evidence type="ECO:0000256" key="1">
    <source>
        <dbReference type="SAM" id="MobiDB-lite"/>
    </source>
</evidence>
<feature type="region of interest" description="Disordered" evidence="1">
    <location>
        <begin position="26"/>
        <end position="77"/>
    </location>
</feature>
<dbReference type="STRING" id="1802538.A2382_02750"/>